<feature type="compositionally biased region" description="Low complexity" evidence="2">
    <location>
        <begin position="219"/>
        <end position="229"/>
    </location>
</feature>
<reference evidence="3" key="1">
    <citation type="submission" date="2021-02" db="EMBL/GenBank/DDBJ databases">
        <authorList>
            <person name="Dougan E. K."/>
            <person name="Rhodes N."/>
            <person name="Thang M."/>
            <person name="Chan C."/>
        </authorList>
    </citation>
    <scope>NUCLEOTIDE SEQUENCE</scope>
</reference>
<name>A0A813C3V2_9DINO</name>
<feature type="region of interest" description="Disordered" evidence="2">
    <location>
        <begin position="1340"/>
        <end position="1366"/>
    </location>
</feature>
<dbReference type="OrthoDB" id="426747at2759"/>
<feature type="region of interest" description="Disordered" evidence="2">
    <location>
        <begin position="169"/>
        <end position="237"/>
    </location>
</feature>
<dbReference type="Proteomes" id="UP000601435">
    <property type="component" value="Unassembled WGS sequence"/>
</dbReference>
<dbReference type="PANTHER" id="PTHR11439">
    <property type="entry name" value="GAG-POL-RELATED RETROTRANSPOSON"/>
    <property type="match status" value="1"/>
</dbReference>
<proteinExistence type="predicted"/>
<evidence type="ECO:0000313" key="4">
    <source>
        <dbReference type="Proteomes" id="UP000601435"/>
    </source>
</evidence>
<evidence type="ECO:0000256" key="2">
    <source>
        <dbReference type="SAM" id="MobiDB-lite"/>
    </source>
</evidence>
<feature type="region of interest" description="Disordered" evidence="2">
    <location>
        <begin position="102"/>
        <end position="125"/>
    </location>
</feature>
<organism evidence="3 4">
    <name type="scientific">Symbiodinium necroappetens</name>
    <dbReference type="NCBI Taxonomy" id="1628268"/>
    <lineage>
        <taxon>Eukaryota</taxon>
        <taxon>Sar</taxon>
        <taxon>Alveolata</taxon>
        <taxon>Dinophyceae</taxon>
        <taxon>Suessiales</taxon>
        <taxon>Symbiodiniaceae</taxon>
        <taxon>Symbiodinium</taxon>
    </lineage>
</organism>
<dbReference type="EMBL" id="CAJNJA010086508">
    <property type="protein sequence ID" value="CAE7938539.1"/>
    <property type="molecule type" value="Genomic_DNA"/>
</dbReference>
<evidence type="ECO:0000256" key="1">
    <source>
        <dbReference type="SAM" id="Coils"/>
    </source>
</evidence>
<feature type="region of interest" description="Disordered" evidence="2">
    <location>
        <begin position="1"/>
        <end position="25"/>
    </location>
</feature>
<evidence type="ECO:0000313" key="3">
    <source>
        <dbReference type="EMBL" id="CAE7938539.1"/>
    </source>
</evidence>
<comment type="caution">
    <text evidence="3">The sequence shown here is derived from an EMBL/GenBank/DDBJ whole genome shotgun (WGS) entry which is preliminary data.</text>
</comment>
<feature type="region of interest" description="Disordered" evidence="2">
    <location>
        <begin position="1145"/>
        <end position="1186"/>
    </location>
</feature>
<gene>
    <name evidence="3" type="primary">TY1B-JR1</name>
    <name evidence="3" type="ORF">SNEC2469_LOCUS33193</name>
</gene>
<keyword evidence="4" id="KW-1185">Reference proteome</keyword>
<feature type="compositionally biased region" description="Basic and acidic residues" evidence="2">
    <location>
        <begin position="205"/>
        <end position="218"/>
    </location>
</feature>
<feature type="coiled-coil region" evidence="1">
    <location>
        <begin position="1630"/>
        <end position="1664"/>
    </location>
</feature>
<accession>A0A813C3V2</accession>
<protein>
    <submittedName>
        <fullName evidence="3">TY1B-JR1 protein</fullName>
    </submittedName>
</protein>
<keyword evidence="1" id="KW-0175">Coiled coil</keyword>
<dbReference type="CDD" id="cd09272">
    <property type="entry name" value="RNase_HI_RT_Ty1"/>
    <property type="match status" value="1"/>
</dbReference>
<feature type="compositionally biased region" description="Acidic residues" evidence="2">
    <location>
        <begin position="1165"/>
        <end position="1177"/>
    </location>
</feature>
<sequence length="2330" mass="260448">MSAQSTDAVTLEGEASGPDYGRPRDGSYNKELLFNDQMLEYHEVRSIWMNFGEMFQRRVVAPVVNVGRSLSTSGGGQHSAEGPQRSLLPADVQRAMEVHNTRPSLISPQHHRRQEEDASSSSVNQDMILEEVRRQVAVAMQGRDREVVSLKQKNKELEEALIEANKAMRQSVGAGEAQSSSAVRPEENHGLPDGLNEPPGLGHGGRGDPRIEGGRDKTSTTATSGTSTGVRGDGSGVEPLQLLVQGMRQLQQVYIGKGESRDSELKGTVELPMMPEVASDSAVSFADWLYEVEQAVGGLSDRAAGWFSMCLKNARETYEIYQMSDPLARLTLEPLRPAELQDERWSRLERRVLTLLLATLQRQAKDDAVTHRISNVSGLLFRLHVLYAPGSAAERASILRHLEGSPGTTSVVDTVTALRRWRRLLQRAEEMHVAVPDPSVLLKAIETMAARAIDANPELKFRLSLSKSQLHLQYRPTLENVLRYYNHVSAELQQAAPTRYWRSGFANEEECRVPGEGRTFYLSGQGEDFATGPIYELFFDYNSNFEPGVGAATASNHGVYSGCYGQFHFHVGGVNFGSATTDNDWRTQEISALLQQANAMLNRLTRLQALQVTSETSLQELKVQMAGLGFAEEERMALLDSGASHPFRERARHEDDGVPVRVELAGGRTVTLKQNKAGTLMPTADTENAQDLSTILPMGALVQSLGCELSWTRKNGLKIVHPQFGALKTVVKGNCPLLGETQALDLIHQLEQKKLQELREATAETFLGTLSLSEIKDWNEMFAAYVQTGQRAHLSQALESTGCPLQGLDETLRSLLAVGVDLSEEAGRRYLKALPIRRSQRKSLLSRRWIVKLYGREGESNEPYKVVETDKTVFFDINVHRSKGFSMKGASPMFQALMWAAARGQIEGVLGAPPSNACAELATKQLLVWMVAKEGARRHRQTAPYVVTTLDPEAKWWTSTVWQGFQREYQIPVAQVSPTNSTATYCVASNLELCTEEDENNVGWGPGVTASSKNTMGWSLDFNKMITQGILSWRRRPEPLMMYAAKTEAGGLGLEELRKWRRHIANGHLPYDRRCKTCVETAATGRSHRRVIAPSCYTLSLDLCGPFRTKGETADAKGYRYALVGNYTMPMIEGYKDHKIPEDFLEEEPGDDGGGVGSIPLGSDVLDEVEEPDPEMSENDKRELDESNEEFKRIFKEIGDDIQYQNLYYMIPLKTRLAPEVEAAIRWLLERDIYPTTGEAQVPQTNGRAEQAVKVTIKAKVFGQGGKFDLNNKWDTGCFVGPSTEVRGGYVVRDVNGRYLTTMHMKKDVVNVEEIVGPIEAEAVLPLPSTRLRRKITVVEDGDGVPPPTRDSERGSTSLGPNDRGEVVVPEEDIVPPPTRDSELGSTSLTDLEQEIENLAVGYDLDERYDEEAVLRMFTHGGVSGIRNTAVRLPSTTAFLVKAAKKLTGTKEFAVVAITRGARLRVHRDSHNEPESENTILALTDFRGGGVWVEGLGKEWREVLPGRWVQGGVQPLHLGSPISFSPRRWHETQEFEGDRVVFMTYTPRTSKLKAEDRWRLSELGFEIPERRDLSASSLSAPILKRQQLILDCDGVLEIYDSKPTAEEEAVEEERLDGTLLRANEYQQQMMDEMMDRSTLLQDLLEEEEERLQDLQHLQQGCLETSKQAHGELLHIVDNLNAKIEREHRLRDEGYDLRSLSVEQDSQDYEKLLSELQEDLQVTHTVPLNQVKPVAERWKPAIEKEIKNLFGTNTLKRIKMSEARRFIVRRWSWCGNATGTVGDYYKVGLERNNRLKALKIPYGNGFITLQQSTTDAELWYAVDHCGEEKARGTLLALIITYVDDLFYMGPTKVVQQLHDWVNREWPCSELQWASTLPGVRYLGMEIFQRESGEYEVTQNGYIMDLIRAHDLIDAPQTLLPCPREWIAEGMDQESEDFNESDLKFAQRLVGEQLWLAMRCRPDIHFTVSHMASWVARQPRRVAKVALRVLSYLHKTAEMTLILGQPAEVTDAKVVGFSDASFAPYGGKSYGASVITVEDSPVSWRCGKQTFVMLSIMESELYQATEAAVLLENTAVLLDELLQTRVRRTLCVDNTAATAMIQGGPGSWRTRHLKVRSSYLIQRVQDQELHVEHVDGIKQRADLSTKCHSKARLYTLLKLWRFERLPSEAEAFLVARMTAIVCMIKMLESLPKVTAVTSDEAKEAVKIAGVDELVFVTVLACATAILVWEITKAAGKQLWACLCRPAKGRKARKLRDLAKAAAEVEVDRAFNSEPDVPVRRPTLGAVSSTAWVPSSLDVQQRSIAIQTEDWTRASAPVAVTPPRQVRLPLGIA</sequence>